<accession>A0A0C2JTX1</accession>
<organism evidence="2 3">
    <name type="scientific">Streptomonospora alba</name>
    <dbReference type="NCBI Taxonomy" id="183763"/>
    <lineage>
        <taxon>Bacteria</taxon>
        <taxon>Bacillati</taxon>
        <taxon>Actinomycetota</taxon>
        <taxon>Actinomycetes</taxon>
        <taxon>Streptosporangiales</taxon>
        <taxon>Nocardiopsidaceae</taxon>
        <taxon>Streptomonospora</taxon>
    </lineage>
</organism>
<evidence type="ECO:0000256" key="1">
    <source>
        <dbReference type="SAM" id="Phobius"/>
    </source>
</evidence>
<proteinExistence type="predicted"/>
<protein>
    <submittedName>
        <fullName evidence="2">Uncharacterized protein</fullName>
    </submittedName>
</protein>
<sequence length="152" mass="16271">MLVSYRQPLIHRQPLRVGWARYYRLWVDHQLVRLREETRPGWSALAAAASEVVWVGRLTAGAAALRAVRMRPGPWTDGKLFVLLCVVALGSLAVAGLLGFALSRWVASDAGDVLPAAGGAVAVGGVLSVLVFLVFASVDGDRAGADRARGRR</sequence>
<keyword evidence="1" id="KW-1133">Transmembrane helix</keyword>
<comment type="caution">
    <text evidence="2">The sequence shown here is derived from an EMBL/GenBank/DDBJ whole genome shotgun (WGS) entry which is preliminary data.</text>
</comment>
<reference evidence="3" key="1">
    <citation type="journal article" date="2015" name="Chem. Biol.">
        <title>Structure, bioactivity, and resistance mechanism of streptomonomicin, an unusual lasso Peptide from an understudied halophilic actinomycete.</title>
        <authorList>
            <person name="Metelev M."/>
            <person name="Tietz J.I."/>
            <person name="Melby J.O."/>
            <person name="Blair P.M."/>
            <person name="Zhu L."/>
            <person name="Livnat I."/>
            <person name="Severinov K."/>
            <person name="Mitchell D.A."/>
        </authorList>
    </citation>
    <scope>NUCLEOTIDE SEQUENCE [LARGE SCALE GENOMIC DNA]</scope>
    <source>
        <strain evidence="3">YIM 90003</strain>
    </source>
</reference>
<feature type="transmembrane region" description="Helical" evidence="1">
    <location>
        <begin position="114"/>
        <end position="138"/>
    </location>
</feature>
<dbReference type="EMBL" id="JROO01000004">
    <property type="protein sequence ID" value="KII00373.1"/>
    <property type="molecule type" value="Genomic_DNA"/>
</dbReference>
<evidence type="ECO:0000313" key="2">
    <source>
        <dbReference type="EMBL" id="KII00373.1"/>
    </source>
</evidence>
<keyword evidence="1" id="KW-0812">Transmembrane</keyword>
<dbReference type="Proteomes" id="UP000031675">
    <property type="component" value="Unassembled WGS sequence"/>
</dbReference>
<name>A0A0C2JTX1_9ACTN</name>
<feature type="transmembrane region" description="Helical" evidence="1">
    <location>
        <begin position="80"/>
        <end position="102"/>
    </location>
</feature>
<keyword evidence="1" id="KW-0472">Membrane</keyword>
<evidence type="ECO:0000313" key="3">
    <source>
        <dbReference type="Proteomes" id="UP000031675"/>
    </source>
</evidence>
<keyword evidence="3" id="KW-1185">Reference proteome</keyword>
<gene>
    <name evidence="2" type="ORF">LP52_02170</name>
</gene>
<dbReference type="AlphaFoldDB" id="A0A0C2JTX1"/>